<dbReference type="PANTHER" id="PTHR43625">
    <property type="entry name" value="AFLATOXIN B1 ALDEHYDE REDUCTASE"/>
    <property type="match status" value="1"/>
</dbReference>
<dbReference type="Pfam" id="PF00248">
    <property type="entry name" value="Aldo_ket_red"/>
    <property type="match status" value="1"/>
</dbReference>
<dbReference type="PANTHER" id="PTHR43625:SF40">
    <property type="entry name" value="ALDO-KETO REDUCTASE YAKC [NADP(+)]"/>
    <property type="match status" value="1"/>
</dbReference>
<dbReference type="EMBL" id="CP121252">
    <property type="protein sequence ID" value="WFP17888.1"/>
    <property type="molecule type" value="Genomic_DNA"/>
</dbReference>
<name>A0ABY8H9P4_9MICC</name>
<evidence type="ECO:0000313" key="4">
    <source>
        <dbReference type="Proteomes" id="UP001219037"/>
    </source>
</evidence>
<dbReference type="Gene3D" id="3.20.20.100">
    <property type="entry name" value="NADP-dependent oxidoreductase domain"/>
    <property type="match status" value="1"/>
</dbReference>
<evidence type="ECO:0000259" key="2">
    <source>
        <dbReference type="Pfam" id="PF00248"/>
    </source>
</evidence>
<dbReference type="Proteomes" id="UP001219037">
    <property type="component" value="Chromosome"/>
</dbReference>
<keyword evidence="4" id="KW-1185">Reference proteome</keyword>
<dbReference type="InterPro" id="IPR050791">
    <property type="entry name" value="Aldo-Keto_reductase"/>
</dbReference>
<dbReference type="SUPFAM" id="SSF51430">
    <property type="entry name" value="NAD(P)-linked oxidoreductase"/>
    <property type="match status" value="1"/>
</dbReference>
<protein>
    <submittedName>
        <fullName evidence="3">Aldo/keto reductase</fullName>
    </submittedName>
</protein>
<sequence length="342" mass="37497">MMITDLSSPRLLAGRPVRPIGLGCMNLNHGYTRFLDDDAAVDLLVRAVTEAGIDHLDTATLYGGGRNEELVGRALSTTTSQGRLRDRVLLASKCGLTQSGDRRIDGRPETLRAQVEDSLRRLQTDHIDLYYLHRLDPEVPVEESAGALAEMITQGKIGAYGLSEISAETLRRADAVHPVAAVQNEYSLWTRNPEWGLLEACRETGTTLVAFSPVARGFLSDAPPRTEDLAASDVRSTMPRFSAENYPENLRLREKLAEQARAHGTTVAALALAWVLAQGENVVAIPGTINWDHLLEDQSAEQLRISPVDVLRWGDIINHATVHGHRYAEKARATIDTEDAPA</sequence>
<evidence type="ECO:0000256" key="1">
    <source>
        <dbReference type="ARBA" id="ARBA00023002"/>
    </source>
</evidence>
<dbReference type="InterPro" id="IPR023210">
    <property type="entry name" value="NADP_OxRdtase_dom"/>
</dbReference>
<evidence type="ECO:0000313" key="3">
    <source>
        <dbReference type="EMBL" id="WFP17888.1"/>
    </source>
</evidence>
<accession>A0ABY8H9P4</accession>
<feature type="domain" description="NADP-dependent oxidoreductase" evidence="2">
    <location>
        <begin position="19"/>
        <end position="312"/>
    </location>
</feature>
<keyword evidence="1" id="KW-0560">Oxidoreductase</keyword>
<organism evidence="3 4">
    <name type="scientific">Citricoccus muralis</name>
    <dbReference type="NCBI Taxonomy" id="169134"/>
    <lineage>
        <taxon>Bacteria</taxon>
        <taxon>Bacillati</taxon>
        <taxon>Actinomycetota</taxon>
        <taxon>Actinomycetes</taxon>
        <taxon>Micrococcales</taxon>
        <taxon>Micrococcaceae</taxon>
        <taxon>Citricoccus</taxon>
    </lineage>
</organism>
<dbReference type="InterPro" id="IPR036812">
    <property type="entry name" value="NAD(P)_OxRdtase_dom_sf"/>
</dbReference>
<gene>
    <name evidence="3" type="ORF">P8192_04060</name>
</gene>
<reference evidence="3 4" key="1">
    <citation type="submission" date="2023-04" db="EMBL/GenBank/DDBJ databases">
        <title>Funneling lignin-derived compounds into biodiesel using alkali-halophilic Citricoccus sp. P2.</title>
        <authorList>
            <person name="Luo C.-B."/>
        </authorList>
    </citation>
    <scope>NUCLEOTIDE SEQUENCE [LARGE SCALE GENOMIC DNA]</scope>
    <source>
        <strain evidence="3 4">P2</strain>
    </source>
</reference>
<proteinExistence type="predicted"/>